<evidence type="ECO:0000259" key="1">
    <source>
        <dbReference type="Pfam" id="PF03372"/>
    </source>
</evidence>
<evidence type="ECO:0000313" key="2">
    <source>
        <dbReference type="EMBL" id="RRR20382.1"/>
    </source>
</evidence>
<proteinExistence type="predicted"/>
<dbReference type="PANTHER" id="PTHR12121:SF36">
    <property type="entry name" value="ENDONUCLEASE_EXONUCLEASE_PHOSPHATASE DOMAIN-CONTAINING PROTEIN"/>
    <property type="match status" value="1"/>
</dbReference>
<dbReference type="RefSeq" id="WP_126984758.1">
    <property type="nucleotide sequence ID" value="NZ_ML133851.1"/>
</dbReference>
<dbReference type="GO" id="GO:0000175">
    <property type="term" value="F:3'-5'-RNA exonuclease activity"/>
    <property type="evidence" value="ECO:0007669"/>
    <property type="project" value="TreeGrafter"/>
</dbReference>
<dbReference type="Pfam" id="PF03372">
    <property type="entry name" value="Exo_endo_phos"/>
    <property type="match status" value="1"/>
</dbReference>
<keyword evidence="2" id="KW-0378">Hydrolase</keyword>
<dbReference type="EMBL" id="QOCI01000001">
    <property type="protein sequence ID" value="RRR20382.1"/>
    <property type="molecule type" value="Genomic_DNA"/>
</dbReference>
<dbReference type="InterPro" id="IPR050410">
    <property type="entry name" value="CCR4/nocturin_mRNA_transcr"/>
</dbReference>
<name>A0A426SPZ6_9MICO</name>
<reference evidence="2 3" key="1">
    <citation type="submission" date="2018-07" db="EMBL/GenBank/DDBJ databases">
        <title>Brachybacteriurn paraconglorneratum KCTC 9916.</title>
        <authorList>
            <person name="Li Y."/>
        </authorList>
    </citation>
    <scope>NUCLEOTIDE SEQUENCE [LARGE SCALE GENOMIC DNA]</scope>
    <source>
        <strain evidence="2 3">KCTC 9916</strain>
    </source>
</reference>
<dbReference type="AlphaFoldDB" id="A0A426SPZ6"/>
<sequence>MAPTDAQPPALSLLTQNIRYHDESTLPGQADHWPERAPVLARLLDEAGADVVGLQEVLASQIPVIDETLAATHLRLGIGREGGGRGEHNLLLLRRDRFEVLDWDQLWLSEEPDRIGSTGWDGMCPRIAVWARVRDRESGGELVAAVTHLDHEGHEARAKGAGLLAQHLREAADGAPVVLLGDFNAAGGDSIPWRVLRDAGFEDAHDVAAAQVGEDIGTFPDYGTPETGGIRIDWILVRDLVVEEYTARVPLHEGRAASDHATVTARVRPTGR</sequence>
<feature type="domain" description="Endonuclease/exonuclease/phosphatase" evidence="1">
    <location>
        <begin position="15"/>
        <end position="260"/>
    </location>
</feature>
<protein>
    <submittedName>
        <fullName evidence="2">Metal-dependent hydrolase</fullName>
    </submittedName>
</protein>
<accession>A0A426SPZ6</accession>
<dbReference type="GeneID" id="78120000"/>
<dbReference type="InterPro" id="IPR005135">
    <property type="entry name" value="Endo/exonuclease/phosphatase"/>
</dbReference>
<dbReference type="Gene3D" id="3.60.10.10">
    <property type="entry name" value="Endonuclease/exonuclease/phosphatase"/>
    <property type="match status" value="1"/>
</dbReference>
<dbReference type="PANTHER" id="PTHR12121">
    <property type="entry name" value="CARBON CATABOLITE REPRESSOR PROTEIN 4"/>
    <property type="match status" value="1"/>
</dbReference>
<dbReference type="SUPFAM" id="SSF56219">
    <property type="entry name" value="DNase I-like"/>
    <property type="match status" value="1"/>
</dbReference>
<dbReference type="Proteomes" id="UP000274327">
    <property type="component" value="Unassembled WGS sequence"/>
</dbReference>
<evidence type="ECO:0000313" key="3">
    <source>
        <dbReference type="Proteomes" id="UP000274327"/>
    </source>
</evidence>
<dbReference type="InterPro" id="IPR036691">
    <property type="entry name" value="Endo/exonu/phosph_ase_sf"/>
</dbReference>
<comment type="caution">
    <text evidence="2">The sequence shown here is derived from an EMBL/GenBank/DDBJ whole genome shotgun (WGS) entry which is preliminary data.</text>
</comment>
<organism evidence="2 3">
    <name type="scientific">Brachybacterium paraconglomeratum</name>
    <dbReference type="NCBI Taxonomy" id="173362"/>
    <lineage>
        <taxon>Bacteria</taxon>
        <taxon>Bacillati</taxon>
        <taxon>Actinomycetota</taxon>
        <taxon>Actinomycetes</taxon>
        <taxon>Micrococcales</taxon>
        <taxon>Dermabacteraceae</taxon>
        <taxon>Brachybacterium</taxon>
    </lineage>
</organism>
<keyword evidence="3" id="KW-1185">Reference proteome</keyword>
<gene>
    <name evidence="2" type="ORF">DS079_03025</name>
</gene>
<dbReference type="CDD" id="cd09083">
    <property type="entry name" value="EEP-1"/>
    <property type="match status" value="1"/>
</dbReference>